<dbReference type="SMART" id="SM00369">
    <property type="entry name" value="LRR_TYP"/>
    <property type="match status" value="9"/>
</dbReference>
<feature type="domain" description="Disease resistance R13L4/SHOC-2-like LRR" evidence="3">
    <location>
        <begin position="368"/>
        <end position="459"/>
    </location>
</feature>
<evidence type="ECO:0000259" key="3">
    <source>
        <dbReference type="Pfam" id="PF23598"/>
    </source>
</evidence>
<evidence type="ECO:0000313" key="5">
    <source>
        <dbReference type="Proteomes" id="UP001232063"/>
    </source>
</evidence>
<dbReference type="SMART" id="SM00365">
    <property type="entry name" value="LRR_SD22"/>
    <property type="match status" value="6"/>
</dbReference>
<keyword evidence="1" id="KW-0433">Leucine-rich repeat</keyword>
<evidence type="ECO:0000256" key="2">
    <source>
        <dbReference type="ARBA" id="ARBA00022737"/>
    </source>
</evidence>
<sequence>MLKSLKAFIHKLTRSSVSQPLQEQQPVQQETQEQVVHLPVEQTKEVSTEASTPITRSWVTYNGYPEDLEGGLEMTQNLIRLIASDYNTNIELAFQMLKGLKHPVVKYIPVNASIEKKKLWLKLAYDQITIQTYDRWNANFDLSHCNLTKLPPTIGSLLSTSRYSTSLNLSHNLLEDLPFEFFYYKDKHVANAVQSISLAYNRFRYFPEALLKQAGLRTININHNQITTLPRRVEDLKQLESLYAGFNQLTQLPDTIGNVKHLSVLFLPHNYLQTLPDSIGELEHLRLVNLSHNYLQKLPFGLTRSKSLRILNLYINQLTQWPDTLNEIQPLQEINLSFNQIKKANLQKLSQLKRLFLVNNQLEELDIDLNSLPKLTKLHLHNNQLKQLPENIGALKRLKELRVYNNQLEFIPKSIGSLENLQYLSLNKNRLTSLPDSIQNLKRLKQLDLQDNLFSEQEINRIKKLLPYTQIHF</sequence>
<dbReference type="InterPro" id="IPR055414">
    <property type="entry name" value="LRR_R13L4/SHOC2-like"/>
</dbReference>
<dbReference type="EMBL" id="JASJOU010000024">
    <property type="protein sequence ID" value="MDJ1506589.1"/>
    <property type="molecule type" value="Genomic_DNA"/>
</dbReference>
<dbReference type="InterPro" id="IPR032675">
    <property type="entry name" value="LRR_dom_sf"/>
</dbReference>
<accession>A0AAE3RDE7</accession>
<dbReference type="Gene3D" id="3.80.10.10">
    <property type="entry name" value="Ribonuclease Inhibitor"/>
    <property type="match status" value="3"/>
</dbReference>
<keyword evidence="2" id="KW-0677">Repeat</keyword>
<dbReference type="GO" id="GO:0005737">
    <property type="term" value="C:cytoplasm"/>
    <property type="evidence" value="ECO:0007669"/>
    <property type="project" value="TreeGrafter"/>
</dbReference>
<dbReference type="SUPFAM" id="SSF52047">
    <property type="entry name" value="RNI-like"/>
    <property type="match status" value="1"/>
</dbReference>
<dbReference type="Proteomes" id="UP001232063">
    <property type="component" value="Unassembled WGS sequence"/>
</dbReference>
<proteinExistence type="predicted"/>
<dbReference type="AlphaFoldDB" id="A0AAE3RDE7"/>
<dbReference type="Pfam" id="PF00560">
    <property type="entry name" value="LRR_1"/>
    <property type="match status" value="1"/>
</dbReference>
<evidence type="ECO:0000313" key="4">
    <source>
        <dbReference type="EMBL" id="MDJ1506589.1"/>
    </source>
</evidence>
<dbReference type="RefSeq" id="WP_314519618.1">
    <property type="nucleotide sequence ID" value="NZ_JASJOU010000024.1"/>
</dbReference>
<dbReference type="PROSITE" id="PS51450">
    <property type="entry name" value="LRR"/>
    <property type="match status" value="3"/>
</dbReference>
<dbReference type="InterPro" id="IPR001611">
    <property type="entry name" value="Leu-rich_rpt"/>
</dbReference>
<name>A0AAE3RDE7_9BACT</name>
<dbReference type="InterPro" id="IPR003591">
    <property type="entry name" value="Leu-rich_rpt_typical-subtyp"/>
</dbReference>
<dbReference type="Pfam" id="PF23598">
    <property type="entry name" value="LRR_14"/>
    <property type="match status" value="1"/>
</dbReference>
<evidence type="ECO:0000256" key="1">
    <source>
        <dbReference type="ARBA" id="ARBA00022614"/>
    </source>
</evidence>
<dbReference type="PANTHER" id="PTHR48051">
    <property type="match status" value="1"/>
</dbReference>
<reference evidence="4" key="1">
    <citation type="submission" date="2023-05" db="EMBL/GenBank/DDBJ databases">
        <authorList>
            <person name="Zhang X."/>
        </authorList>
    </citation>
    <scope>NUCLEOTIDE SEQUENCE</scope>
    <source>
        <strain evidence="4">BD1B2-1</strain>
    </source>
</reference>
<dbReference type="Pfam" id="PF13855">
    <property type="entry name" value="LRR_8"/>
    <property type="match status" value="1"/>
</dbReference>
<comment type="caution">
    <text evidence="4">The sequence shown here is derived from an EMBL/GenBank/DDBJ whole genome shotgun (WGS) entry which is preliminary data.</text>
</comment>
<dbReference type="InterPro" id="IPR050216">
    <property type="entry name" value="LRR_domain-containing"/>
</dbReference>
<organism evidence="4 5">
    <name type="scientific">Xanthocytophaga agilis</name>
    <dbReference type="NCBI Taxonomy" id="3048010"/>
    <lineage>
        <taxon>Bacteria</taxon>
        <taxon>Pseudomonadati</taxon>
        <taxon>Bacteroidota</taxon>
        <taxon>Cytophagia</taxon>
        <taxon>Cytophagales</taxon>
        <taxon>Rhodocytophagaceae</taxon>
        <taxon>Xanthocytophaga</taxon>
    </lineage>
</organism>
<dbReference type="SMART" id="SM00364">
    <property type="entry name" value="LRR_BAC"/>
    <property type="match status" value="8"/>
</dbReference>
<protein>
    <recommendedName>
        <fullName evidence="3">Disease resistance R13L4/SHOC-2-like LRR domain-containing protein</fullName>
    </recommendedName>
</protein>
<gene>
    <name evidence="4" type="ORF">QNI22_38420</name>
</gene>
<keyword evidence="5" id="KW-1185">Reference proteome</keyword>
<dbReference type="PANTHER" id="PTHR48051:SF1">
    <property type="entry name" value="RAS SUPPRESSOR PROTEIN 1"/>
    <property type="match status" value="1"/>
</dbReference>